<dbReference type="InterPro" id="IPR012999">
    <property type="entry name" value="Pyr_OxRdtase_I_AS"/>
</dbReference>
<dbReference type="Proteomes" id="UP001143372">
    <property type="component" value="Unassembled WGS sequence"/>
</dbReference>
<comment type="subunit">
    <text evidence="2">Homodimer.</text>
</comment>
<evidence type="ECO:0000256" key="8">
    <source>
        <dbReference type="ARBA" id="ARBA00023284"/>
    </source>
</evidence>
<comment type="function">
    <text evidence="14">Catalyzes the reduction of glutathione disulfide (GSSG) to reduced glutathione (GSH).</text>
</comment>
<evidence type="ECO:0000256" key="4">
    <source>
        <dbReference type="ARBA" id="ARBA00022827"/>
    </source>
</evidence>
<dbReference type="InterPro" id="IPR001100">
    <property type="entry name" value="Pyr_nuc-diS_OxRdtase"/>
</dbReference>
<evidence type="ECO:0000256" key="2">
    <source>
        <dbReference type="ARBA" id="ARBA00011738"/>
    </source>
</evidence>
<evidence type="ECO:0000256" key="7">
    <source>
        <dbReference type="ARBA" id="ARBA00023157"/>
    </source>
</evidence>
<evidence type="ECO:0000259" key="16">
    <source>
        <dbReference type="Pfam" id="PF07992"/>
    </source>
</evidence>
<keyword evidence="5 14" id="KW-0521">NADP</keyword>
<dbReference type="EC" id="1.8.1.7" evidence="14"/>
<dbReference type="GO" id="GO:0034599">
    <property type="term" value="P:cellular response to oxidative stress"/>
    <property type="evidence" value="ECO:0007669"/>
    <property type="project" value="TreeGrafter"/>
</dbReference>
<reference evidence="17" key="2">
    <citation type="submission" date="2023-01" db="EMBL/GenBank/DDBJ databases">
        <authorList>
            <person name="Sun Q."/>
            <person name="Evtushenko L."/>
        </authorList>
    </citation>
    <scope>NUCLEOTIDE SEQUENCE</scope>
    <source>
        <strain evidence="17">VKM B-2347</strain>
    </source>
</reference>
<keyword evidence="8 13" id="KW-0676">Redox-active center</keyword>
<proteinExistence type="inferred from homology"/>
<reference evidence="17" key="1">
    <citation type="journal article" date="2014" name="Int. J. Syst. Evol. Microbiol.">
        <title>Complete genome sequence of Corynebacterium casei LMG S-19264T (=DSM 44701T), isolated from a smear-ripened cheese.</title>
        <authorList>
            <consortium name="US DOE Joint Genome Institute (JGI-PGF)"/>
            <person name="Walter F."/>
            <person name="Albersmeier A."/>
            <person name="Kalinowski J."/>
            <person name="Ruckert C."/>
        </authorList>
    </citation>
    <scope>NUCLEOTIDE SEQUENCE</scope>
    <source>
        <strain evidence="17">VKM B-2347</strain>
    </source>
</reference>
<feature type="binding site" evidence="11">
    <location>
        <position position="52"/>
    </location>
    <ligand>
        <name>FAD</name>
        <dbReference type="ChEBI" id="CHEBI:57692"/>
    </ligand>
</feature>
<dbReference type="Gene3D" id="3.30.390.30">
    <property type="match status" value="1"/>
</dbReference>
<dbReference type="PROSITE" id="PS00076">
    <property type="entry name" value="PYRIDINE_REDOX_1"/>
    <property type="match status" value="1"/>
</dbReference>
<feature type="domain" description="FAD/NAD(P)-binding" evidence="16">
    <location>
        <begin position="7"/>
        <end position="319"/>
    </location>
</feature>
<comment type="caution">
    <text evidence="17">The sequence shown here is derived from an EMBL/GenBank/DDBJ whole genome shotgun (WGS) entry which is preliminary data.</text>
</comment>
<evidence type="ECO:0000256" key="3">
    <source>
        <dbReference type="ARBA" id="ARBA00022630"/>
    </source>
</evidence>
<name>A0A9W6MVR9_9HYPH</name>
<evidence type="ECO:0000256" key="10">
    <source>
        <dbReference type="PIRSR" id="PIRSR000350-2"/>
    </source>
</evidence>
<dbReference type="GO" id="GO:0050660">
    <property type="term" value="F:flavin adenine dinucleotide binding"/>
    <property type="evidence" value="ECO:0007669"/>
    <property type="project" value="InterPro"/>
</dbReference>
<comment type="catalytic activity">
    <reaction evidence="9 14">
        <text>2 glutathione + NADP(+) = glutathione disulfide + NADPH + H(+)</text>
        <dbReference type="Rhea" id="RHEA:11740"/>
        <dbReference type="ChEBI" id="CHEBI:15378"/>
        <dbReference type="ChEBI" id="CHEBI:57783"/>
        <dbReference type="ChEBI" id="CHEBI:57925"/>
        <dbReference type="ChEBI" id="CHEBI:58297"/>
        <dbReference type="ChEBI" id="CHEBI:58349"/>
        <dbReference type="EC" id="1.8.1.7"/>
    </reaction>
</comment>
<evidence type="ECO:0000256" key="9">
    <source>
        <dbReference type="ARBA" id="ARBA00049142"/>
    </source>
</evidence>
<feature type="binding site" evidence="11">
    <location>
        <position position="304"/>
    </location>
    <ligand>
        <name>FAD</name>
        <dbReference type="ChEBI" id="CHEBI:57692"/>
    </ligand>
</feature>
<dbReference type="GO" id="GO:0004362">
    <property type="term" value="F:glutathione-disulfide reductase (NADPH) activity"/>
    <property type="evidence" value="ECO:0007669"/>
    <property type="project" value="UniProtKB-EC"/>
</dbReference>
<dbReference type="SUPFAM" id="SSF55424">
    <property type="entry name" value="FAD/NAD-linked reductases, dimerisation (C-terminal) domain"/>
    <property type="match status" value="1"/>
</dbReference>
<comment type="cofactor">
    <cofactor evidence="11">
        <name>FAD</name>
        <dbReference type="ChEBI" id="CHEBI:57692"/>
    </cofactor>
    <text evidence="11">Binds 1 FAD per subunit.</text>
</comment>
<dbReference type="InterPro" id="IPR006324">
    <property type="entry name" value="GSHR"/>
</dbReference>
<evidence type="ECO:0000256" key="14">
    <source>
        <dbReference type="RuleBase" id="RU365040"/>
    </source>
</evidence>
<evidence type="ECO:0000259" key="15">
    <source>
        <dbReference type="Pfam" id="PF02852"/>
    </source>
</evidence>
<evidence type="ECO:0000256" key="5">
    <source>
        <dbReference type="ARBA" id="ARBA00022857"/>
    </source>
</evidence>
<dbReference type="SUPFAM" id="SSF51905">
    <property type="entry name" value="FAD/NAD(P)-binding domain"/>
    <property type="match status" value="1"/>
</dbReference>
<keyword evidence="18" id="KW-1185">Reference proteome</keyword>
<feature type="binding site" evidence="11">
    <location>
        <begin position="176"/>
        <end position="183"/>
    </location>
    <ligand>
        <name>NAD(+)</name>
        <dbReference type="ChEBI" id="CHEBI:57540"/>
    </ligand>
</feature>
<feature type="disulfide bond" description="Redox-active" evidence="12">
    <location>
        <begin position="43"/>
        <end position="48"/>
    </location>
</feature>
<organism evidence="17 18">
    <name type="scientific">Hansschlegelia plantiphila</name>
    <dbReference type="NCBI Taxonomy" id="374655"/>
    <lineage>
        <taxon>Bacteria</taxon>
        <taxon>Pseudomonadati</taxon>
        <taxon>Pseudomonadota</taxon>
        <taxon>Alphaproteobacteria</taxon>
        <taxon>Hyphomicrobiales</taxon>
        <taxon>Methylopilaceae</taxon>
        <taxon>Hansschlegelia</taxon>
    </lineage>
</organism>
<dbReference type="PIRSF" id="PIRSF000350">
    <property type="entry name" value="Mercury_reductase_MerA"/>
    <property type="match status" value="1"/>
</dbReference>
<dbReference type="Pfam" id="PF02852">
    <property type="entry name" value="Pyr_redox_dim"/>
    <property type="match status" value="1"/>
</dbReference>
<keyword evidence="11" id="KW-0520">NAD</keyword>
<keyword evidence="11" id="KW-0547">Nucleotide-binding</keyword>
<feature type="domain" description="Pyridine nucleotide-disulphide oxidoreductase dimerisation" evidence="15">
    <location>
        <begin position="339"/>
        <end position="447"/>
    </location>
</feature>
<dbReference type="PANTHER" id="PTHR42737">
    <property type="entry name" value="GLUTATHIONE REDUCTASE"/>
    <property type="match status" value="1"/>
</dbReference>
<dbReference type="AlphaFoldDB" id="A0A9W6MVR9"/>
<evidence type="ECO:0000256" key="6">
    <source>
        <dbReference type="ARBA" id="ARBA00023002"/>
    </source>
</evidence>
<dbReference type="InterPro" id="IPR046952">
    <property type="entry name" value="GSHR/TRXR-like"/>
</dbReference>
<evidence type="ECO:0000256" key="13">
    <source>
        <dbReference type="RuleBase" id="RU003691"/>
    </source>
</evidence>
<feature type="active site" description="Proton acceptor" evidence="10">
    <location>
        <position position="437"/>
    </location>
</feature>
<dbReference type="InterPro" id="IPR036188">
    <property type="entry name" value="FAD/NAD-bd_sf"/>
</dbReference>
<dbReference type="GO" id="GO:0050661">
    <property type="term" value="F:NADP binding"/>
    <property type="evidence" value="ECO:0007669"/>
    <property type="project" value="InterPro"/>
</dbReference>
<dbReference type="PRINTS" id="PR00368">
    <property type="entry name" value="FADPNR"/>
</dbReference>
<dbReference type="GO" id="GO:0006749">
    <property type="term" value="P:glutathione metabolic process"/>
    <property type="evidence" value="ECO:0007669"/>
    <property type="project" value="InterPro"/>
</dbReference>
<dbReference type="RefSeq" id="WP_271168425.1">
    <property type="nucleotide sequence ID" value="NZ_BSFI01000007.1"/>
</dbReference>
<accession>A0A9W6MVR9</accession>
<dbReference type="InterPro" id="IPR023753">
    <property type="entry name" value="FAD/NAD-binding_dom"/>
</dbReference>
<dbReference type="Pfam" id="PF07992">
    <property type="entry name" value="Pyr_redox_2"/>
    <property type="match status" value="1"/>
</dbReference>
<evidence type="ECO:0000313" key="18">
    <source>
        <dbReference type="Proteomes" id="UP001143372"/>
    </source>
</evidence>
<dbReference type="InterPro" id="IPR004099">
    <property type="entry name" value="Pyr_nucl-diS_OxRdtase_dimer"/>
</dbReference>
<dbReference type="FunFam" id="3.30.390.30:FF:000001">
    <property type="entry name" value="Dihydrolipoyl dehydrogenase"/>
    <property type="match status" value="1"/>
</dbReference>
<evidence type="ECO:0000256" key="12">
    <source>
        <dbReference type="PIRSR" id="PIRSR000350-4"/>
    </source>
</evidence>
<dbReference type="Gene3D" id="3.50.50.60">
    <property type="entry name" value="FAD/NAD(P)-binding domain"/>
    <property type="match status" value="2"/>
</dbReference>
<keyword evidence="3 13" id="KW-0285">Flavoprotein</keyword>
<dbReference type="EMBL" id="BSFI01000007">
    <property type="protein sequence ID" value="GLK68201.1"/>
    <property type="molecule type" value="Genomic_DNA"/>
</dbReference>
<keyword evidence="4 11" id="KW-0274">FAD</keyword>
<sequence length="453" mass="48387">MSQYDLDLFVIGGGSGGVRAARISAQHGARVAIAEEFRFGGTCVIRGCVPKKLLVYASRFPDAFEDSAGFGWSIPEKPTFSWADLIAAKNADITRISGFYEENVARAGVTVHHQRAVIEDPHTVRLADGAKITAELILIATGGAPASIDFPGGEFAISSNEALDLPELPKRVIVQGGGYIALEFASIFAGLGAETTLIHRGHKILRGFDEDVRDDVQTGLAHRGVKFVMSDHVVGIERGQGGKVVRTHCGETIEADEVLFAIGRRPLTHGLGLEAAGVECDHHGAVVVDEVSQTSAPSIYAIGDVTNRMNLTPIAIREGHAFADRMFGGQSARIDYANVPTAVFTTPEAATVGLTEEQARETGGAVDIYKTRFRPMKATLSGRQERTMMKLVVDGDSQKVLGVHIVGEDAAEMVQMAAIAVKMGATKADFDQTVALHPTVAEEIVTLRTKWTG</sequence>
<evidence type="ECO:0000256" key="11">
    <source>
        <dbReference type="PIRSR" id="PIRSR000350-3"/>
    </source>
</evidence>
<dbReference type="PRINTS" id="PR00411">
    <property type="entry name" value="PNDRDTASEI"/>
</dbReference>
<keyword evidence="7" id="KW-1015">Disulfide bond</keyword>
<protein>
    <recommendedName>
        <fullName evidence="14">Glutathione reductase</fullName>
        <shortName evidence="14">GRase</shortName>
        <ecNumber evidence="14">1.8.1.7</ecNumber>
    </recommendedName>
</protein>
<evidence type="ECO:0000313" key="17">
    <source>
        <dbReference type="EMBL" id="GLK68201.1"/>
    </source>
</evidence>
<dbReference type="NCBIfam" id="TIGR01424">
    <property type="entry name" value="gluta_reduc_2"/>
    <property type="match status" value="1"/>
</dbReference>
<feature type="binding site" evidence="11">
    <location>
        <position position="263"/>
    </location>
    <ligand>
        <name>NAD(+)</name>
        <dbReference type="ChEBI" id="CHEBI:57540"/>
    </ligand>
</feature>
<dbReference type="GO" id="GO:0045454">
    <property type="term" value="P:cell redox homeostasis"/>
    <property type="evidence" value="ECO:0007669"/>
    <property type="project" value="InterPro"/>
</dbReference>
<keyword evidence="6 13" id="KW-0560">Oxidoreductase</keyword>
<comment type="similarity">
    <text evidence="1 13">Belongs to the class-I pyridine nucleotide-disulfide oxidoreductase family.</text>
</comment>
<dbReference type="PANTHER" id="PTHR42737:SF2">
    <property type="entry name" value="GLUTATHIONE REDUCTASE"/>
    <property type="match status" value="1"/>
</dbReference>
<dbReference type="GO" id="GO:0005829">
    <property type="term" value="C:cytosol"/>
    <property type="evidence" value="ECO:0007669"/>
    <property type="project" value="TreeGrafter"/>
</dbReference>
<dbReference type="InterPro" id="IPR016156">
    <property type="entry name" value="FAD/NAD-linked_Rdtase_dimer_sf"/>
</dbReference>
<evidence type="ECO:0000256" key="1">
    <source>
        <dbReference type="ARBA" id="ARBA00007532"/>
    </source>
</evidence>
<gene>
    <name evidence="17" type="primary">gor</name>
    <name evidence="17" type="ORF">GCM10008179_18390</name>
</gene>
<dbReference type="NCBIfam" id="NF004776">
    <property type="entry name" value="PRK06116.1"/>
    <property type="match status" value="1"/>
</dbReference>